<evidence type="ECO:0000313" key="4">
    <source>
        <dbReference type="Proteomes" id="UP000217005"/>
    </source>
</evidence>
<reference evidence="3 4" key="1">
    <citation type="submission" date="2017-05" db="EMBL/GenBank/DDBJ databases">
        <title>Complete and WGS of Bordetella genogroups.</title>
        <authorList>
            <person name="Spilker T."/>
            <person name="LiPuma J."/>
        </authorList>
    </citation>
    <scope>NUCLEOTIDE SEQUENCE [LARGE SCALE GENOMIC DNA]</scope>
    <source>
        <strain evidence="3 4">AU17610</strain>
    </source>
</reference>
<dbReference type="PROSITE" id="PS51352">
    <property type="entry name" value="THIOREDOXIN_2"/>
    <property type="match status" value="1"/>
</dbReference>
<proteinExistence type="inferred from homology"/>
<feature type="domain" description="Thioredoxin" evidence="2">
    <location>
        <begin position="1"/>
        <end position="173"/>
    </location>
</feature>
<dbReference type="OrthoDB" id="9780340at2"/>
<dbReference type="EMBL" id="NEVL01000003">
    <property type="protein sequence ID" value="OZI35345.1"/>
    <property type="molecule type" value="Genomic_DNA"/>
</dbReference>
<evidence type="ECO:0000256" key="1">
    <source>
        <dbReference type="ARBA" id="ARBA00005791"/>
    </source>
</evidence>
<dbReference type="InterPro" id="IPR013766">
    <property type="entry name" value="Thioredoxin_domain"/>
</dbReference>
<evidence type="ECO:0000313" key="3">
    <source>
        <dbReference type="EMBL" id="OZI35345.1"/>
    </source>
</evidence>
<dbReference type="Proteomes" id="UP000217005">
    <property type="component" value="Unassembled WGS sequence"/>
</dbReference>
<gene>
    <name evidence="3" type="ORF">CEG14_09615</name>
</gene>
<dbReference type="Gene3D" id="3.40.30.10">
    <property type="entry name" value="Glutaredoxin"/>
    <property type="match status" value="1"/>
</dbReference>
<dbReference type="RefSeq" id="WP_094826154.1">
    <property type="nucleotide sequence ID" value="NZ_NEVL01000003.1"/>
</dbReference>
<comment type="similarity">
    <text evidence="1">Belongs to the thioredoxin family. DsbA subfamily.</text>
</comment>
<dbReference type="InterPro" id="IPR036249">
    <property type="entry name" value="Thioredoxin-like_sf"/>
</dbReference>
<dbReference type="InterPro" id="IPR012336">
    <property type="entry name" value="Thioredoxin-like_fold"/>
</dbReference>
<dbReference type="SUPFAM" id="SSF52833">
    <property type="entry name" value="Thioredoxin-like"/>
    <property type="match status" value="1"/>
</dbReference>
<dbReference type="PANTHER" id="PTHR13887:SF55">
    <property type="entry name" value="SLR0313 PROTEIN"/>
    <property type="match status" value="1"/>
</dbReference>
<dbReference type="Pfam" id="PF13462">
    <property type="entry name" value="Thioredoxin_4"/>
    <property type="match status" value="1"/>
</dbReference>
<name>A0A261SDW8_9BORD</name>
<evidence type="ECO:0000259" key="2">
    <source>
        <dbReference type="PROSITE" id="PS51352"/>
    </source>
</evidence>
<dbReference type="PANTHER" id="PTHR13887">
    <property type="entry name" value="GLUTATHIONE S-TRANSFERASE KAPPA"/>
    <property type="match status" value="1"/>
</dbReference>
<dbReference type="AlphaFoldDB" id="A0A261SDW8"/>
<accession>A0A261SDW8</accession>
<sequence>MSRLIYPVDATDHLQGPVDAPVTLVEYGDYECPYCGEAYPVLKQVQQALGDKLRFVFRNFPISELHPHAVMAAEFAEAAALQGKFWEAHDMLYENQQALRPRELMAYGQTLGLDAAALNEAFSGRFDGRIQRDFQGGIRSGVNGTPALFVNGVRYDGERDAGSLIEVLGAVARQLERAA</sequence>
<comment type="caution">
    <text evidence="3">The sequence shown here is derived from an EMBL/GenBank/DDBJ whole genome shotgun (WGS) entry which is preliminary data.</text>
</comment>
<protein>
    <submittedName>
        <fullName evidence="3">Disulfide bond formation protein DsbA</fullName>
    </submittedName>
</protein>
<organism evidence="3 4">
    <name type="scientific">Bordetella genomosp. 1</name>
    <dbReference type="NCBI Taxonomy" id="1395607"/>
    <lineage>
        <taxon>Bacteria</taxon>
        <taxon>Pseudomonadati</taxon>
        <taxon>Pseudomonadota</taxon>
        <taxon>Betaproteobacteria</taxon>
        <taxon>Burkholderiales</taxon>
        <taxon>Alcaligenaceae</taxon>
        <taxon>Bordetella</taxon>
    </lineage>
</organism>